<evidence type="ECO:0000313" key="1">
    <source>
        <dbReference type="EMBL" id="HBP31202.1"/>
    </source>
</evidence>
<dbReference type="EMBL" id="DOEK01000035">
    <property type="protein sequence ID" value="HBP31202.1"/>
    <property type="molecule type" value="Genomic_DNA"/>
</dbReference>
<name>A0A356LJV5_9BURK</name>
<dbReference type="AlphaFoldDB" id="A0A356LJV5"/>
<protein>
    <submittedName>
        <fullName evidence="1">Uncharacterized protein</fullName>
    </submittedName>
</protein>
<evidence type="ECO:0000313" key="2">
    <source>
        <dbReference type="Proteomes" id="UP000264036"/>
    </source>
</evidence>
<dbReference type="Proteomes" id="UP000264036">
    <property type="component" value="Unassembled WGS sequence"/>
</dbReference>
<accession>A0A356LJV5</accession>
<organism evidence="1 2">
    <name type="scientific">Advenella kashmirensis</name>
    <dbReference type="NCBI Taxonomy" id="310575"/>
    <lineage>
        <taxon>Bacteria</taxon>
        <taxon>Pseudomonadati</taxon>
        <taxon>Pseudomonadota</taxon>
        <taxon>Betaproteobacteria</taxon>
        <taxon>Burkholderiales</taxon>
        <taxon>Alcaligenaceae</taxon>
    </lineage>
</organism>
<comment type="caution">
    <text evidence="1">The sequence shown here is derived from an EMBL/GenBank/DDBJ whole genome shotgun (WGS) entry which is preliminary data.</text>
</comment>
<reference evidence="1 2" key="1">
    <citation type="journal article" date="2018" name="Nat. Biotechnol.">
        <title>A standardized bacterial taxonomy based on genome phylogeny substantially revises the tree of life.</title>
        <authorList>
            <person name="Parks D.H."/>
            <person name="Chuvochina M."/>
            <person name="Waite D.W."/>
            <person name="Rinke C."/>
            <person name="Skarshewski A."/>
            <person name="Chaumeil P.A."/>
            <person name="Hugenholtz P."/>
        </authorList>
    </citation>
    <scope>NUCLEOTIDE SEQUENCE [LARGE SCALE GENOMIC DNA]</scope>
    <source>
        <strain evidence="1">UBA10707</strain>
    </source>
</reference>
<sequence>MGRSIVAVAGAAAHGRCAIRVQSHVDNAFVKAAIHGAFFELPRCSCLAHSLMGGTVSATYRKA</sequence>
<proteinExistence type="predicted"/>
<gene>
    <name evidence="1" type="ORF">DD666_17560</name>
</gene>